<reference evidence="5" key="1">
    <citation type="journal article" date="2019" name="Int. J. Syst. Evol. Microbiol.">
        <title>The Global Catalogue of Microorganisms (GCM) 10K type strain sequencing project: providing services to taxonomists for standard genome sequencing and annotation.</title>
        <authorList>
            <consortium name="The Broad Institute Genomics Platform"/>
            <consortium name="The Broad Institute Genome Sequencing Center for Infectious Disease"/>
            <person name="Wu L."/>
            <person name="Ma J."/>
        </authorList>
    </citation>
    <scope>NUCLEOTIDE SEQUENCE [LARGE SCALE GENOMIC DNA]</scope>
    <source>
        <strain evidence="5">CCUG 59778</strain>
    </source>
</reference>
<evidence type="ECO:0000259" key="3">
    <source>
        <dbReference type="PROSITE" id="PS50893"/>
    </source>
</evidence>
<dbReference type="RefSeq" id="WP_378156075.1">
    <property type="nucleotide sequence ID" value="NZ_JBHSEC010000019.1"/>
</dbReference>
<comment type="caution">
    <text evidence="4">The sequence shown here is derived from an EMBL/GenBank/DDBJ whole genome shotgun (WGS) entry which is preliminary data.</text>
</comment>
<dbReference type="GO" id="GO:0005524">
    <property type="term" value="F:ATP binding"/>
    <property type="evidence" value="ECO:0007669"/>
    <property type="project" value="UniProtKB-KW"/>
</dbReference>
<dbReference type="Gene3D" id="1.10.287.380">
    <property type="entry name" value="Valyl-tRNA synthetase, C-terminal domain"/>
    <property type="match status" value="1"/>
</dbReference>
<evidence type="ECO:0000313" key="5">
    <source>
        <dbReference type="Proteomes" id="UP001595817"/>
    </source>
</evidence>
<protein>
    <submittedName>
        <fullName evidence="4">ABC-F family ATP-binding cassette domain-containing protein</fullName>
    </submittedName>
</protein>
<dbReference type="Pfam" id="PF00005">
    <property type="entry name" value="ABC_tran"/>
    <property type="match status" value="2"/>
</dbReference>
<keyword evidence="1" id="KW-0547">Nucleotide-binding</keyword>
<sequence>MSHLIVSGLTKTVGDKTLFKNIEFTSYSGEKAGLIGINGTGKSTLLSIIAGNEPADSIEMDHPKDYRIAYLPQDPEYNADMTVLQTVFSGDSPLLKINREYEETLSSIGENETPELIERLMKLQSEMDRQGGWDINSLAKTALTKLGIDTYDKRMGELSGGQRKRTALAKILIEPADLLLLDEPTNHLDVTAIEWLQDQLSKTDSAVIFVTHDRYFLDAVSTHIYELADQTLYSHKGNYGDYIEAKAIREEMAASTQQKLQNRFRSELKWIRRGAKARTTKQKARIQRFDELSSQVVKGDDSTDLQMNLTTTRLGKKVIEGIALFKEFGEQPLIQDFSFLLQQGDRIGIVGPNGAGKSTLLKMIAGSIVPDSGEIVVGPTVKIAHFSQHLPPMDEKMRMIEYVRESSNDIVASDGTRHSAAQMLERFLFPLNVHGTPIGKLSGGERKRLYLLKLLMEQPNVLLLDEPTNDLDIQTLSVLEEFIEQFMGVVITISHDRFFLDRTAKKLWALDGKGNIDLWLGVYTDYLLEKSYEKTEKVEKVQKEQPKQERKKERKKLSFKEQKEWETIGDEISKVEETISSVEAEIDGAGTDFTLLQEKTEELSRLNERYEQLIERWAYLEELSGS</sequence>
<dbReference type="PANTHER" id="PTHR42855">
    <property type="entry name" value="ABC TRANSPORTER ATP-BINDING SUBUNIT"/>
    <property type="match status" value="1"/>
</dbReference>
<keyword evidence="2 4" id="KW-0067">ATP-binding</keyword>
<feature type="domain" description="ABC transporter" evidence="3">
    <location>
        <begin position="319"/>
        <end position="537"/>
    </location>
</feature>
<organism evidence="4 5">
    <name type="scientific">Chungangia koreensis</name>
    <dbReference type="NCBI Taxonomy" id="752657"/>
    <lineage>
        <taxon>Bacteria</taxon>
        <taxon>Bacillati</taxon>
        <taxon>Bacillota</taxon>
        <taxon>Bacilli</taxon>
        <taxon>Lactobacillales</taxon>
        <taxon>Chungangia</taxon>
    </lineage>
</organism>
<keyword evidence="5" id="KW-1185">Reference proteome</keyword>
<dbReference type="InterPro" id="IPR003593">
    <property type="entry name" value="AAA+_ATPase"/>
</dbReference>
<accession>A0ABV8XAA4</accession>
<feature type="domain" description="ABC transporter" evidence="3">
    <location>
        <begin position="4"/>
        <end position="261"/>
    </location>
</feature>
<dbReference type="EMBL" id="JBHSEC010000019">
    <property type="protein sequence ID" value="MFC4411307.1"/>
    <property type="molecule type" value="Genomic_DNA"/>
</dbReference>
<dbReference type="InterPro" id="IPR032781">
    <property type="entry name" value="ABC_tran_Xtn"/>
</dbReference>
<dbReference type="InterPro" id="IPR027417">
    <property type="entry name" value="P-loop_NTPase"/>
</dbReference>
<dbReference type="Proteomes" id="UP001595817">
    <property type="component" value="Unassembled WGS sequence"/>
</dbReference>
<dbReference type="PANTHER" id="PTHR42855:SF1">
    <property type="entry name" value="ABC TRANSPORTER DOMAIN-CONTAINING PROTEIN"/>
    <property type="match status" value="1"/>
</dbReference>
<dbReference type="InterPro" id="IPR037118">
    <property type="entry name" value="Val-tRNA_synth_C_sf"/>
</dbReference>
<evidence type="ECO:0000313" key="4">
    <source>
        <dbReference type="EMBL" id="MFC4411307.1"/>
    </source>
</evidence>
<evidence type="ECO:0000256" key="2">
    <source>
        <dbReference type="ARBA" id="ARBA00022840"/>
    </source>
</evidence>
<dbReference type="Gene3D" id="3.40.50.300">
    <property type="entry name" value="P-loop containing nucleotide triphosphate hydrolases"/>
    <property type="match status" value="2"/>
</dbReference>
<name>A0ABV8XAA4_9LACT</name>
<dbReference type="InterPro" id="IPR003439">
    <property type="entry name" value="ABC_transporter-like_ATP-bd"/>
</dbReference>
<dbReference type="InterPro" id="IPR032524">
    <property type="entry name" value="ABC_tran_C"/>
</dbReference>
<dbReference type="Pfam" id="PF12848">
    <property type="entry name" value="ABC_tran_Xtn"/>
    <property type="match status" value="1"/>
</dbReference>
<dbReference type="InterPro" id="IPR051309">
    <property type="entry name" value="ABCF_ATPase"/>
</dbReference>
<proteinExistence type="predicted"/>
<dbReference type="SUPFAM" id="SSF52540">
    <property type="entry name" value="P-loop containing nucleoside triphosphate hydrolases"/>
    <property type="match status" value="2"/>
</dbReference>
<evidence type="ECO:0000256" key="1">
    <source>
        <dbReference type="ARBA" id="ARBA00022741"/>
    </source>
</evidence>
<dbReference type="Pfam" id="PF16326">
    <property type="entry name" value="ABC_tran_CTD"/>
    <property type="match status" value="1"/>
</dbReference>
<dbReference type="PROSITE" id="PS50893">
    <property type="entry name" value="ABC_TRANSPORTER_2"/>
    <property type="match status" value="2"/>
</dbReference>
<dbReference type="SMART" id="SM00382">
    <property type="entry name" value="AAA"/>
    <property type="match status" value="2"/>
</dbReference>
<dbReference type="CDD" id="cd03221">
    <property type="entry name" value="ABCF_EF-3"/>
    <property type="match status" value="2"/>
</dbReference>
<gene>
    <name evidence="4" type="ORF">ACFOZY_12830</name>
</gene>